<name>A0ABS6MTF8_9GAMM</name>
<dbReference type="RefSeq" id="WP_217679748.1">
    <property type="nucleotide sequence ID" value="NZ_JAHRGL010000010.1"/>
</dbReference>
<comment type="caution">
    <text evidence="2">The sequence shown here is derived from an EMBL/GenBank/DDBJ whole genome shotgun (WGS) entry which is preliminary data.</text>
</comment>
<sequence>MPTSDRPRFRVSADRQSASRRLRYVETSRPDDGSCTLCQLDEENLPAPDETPVMSHNSAEDDAVFAETKLIEAIENQIAAGEPAAAQATLNKLTLVGYERADAVRLMALILAHEIEGMLAENRPFDGAGYEQMLRALPELPEAVGDSEEDE</sequence>
<dbReference type="EMBL" id="JAHRGL010000010">
    <property type="protein sequence ID" value="MBV2131835.1"/>
    <property type="molecule type" value="Genomic_DNA"/>
</dbReference>
<evidence type="ECO:0000313" key="3">
    <source>
        <dbReference type="Proteomes" id="UP000813068"/>
    </source>
</evidence>
<accession>A0ABS6MTF8</accession>
<protein>
    <submittedName>
        <fullName evidence="2">Uncharacterized protein</fullName>
    </submittedName>
</protein>
<organism evidence="2 3">
    <name type="scientific">Geopseudomonas aromaticivorans</name>
    <dbReference type="NCBI Taxonomy" id="2849492"/>
    <lineage>
        <taxon>Bacteria</taxon>
        <taxon>Pseudomonadati</taxon>
        <taxon>Pseudomonadota</taxon>
        <taxon>Gammaproteobacteria</taxon>
        <taxon>Pseudomonadales</taxon>
        <taxon>Pseudomonadaceae</taxon>
        <taxon>Geopseudomonas</taxon>
    </lineage>
</organism>
<gene>
    <name evidence="2" type="ORF">KRX52_03370</name>
</gene>
<feature type="compositionally biased region" description="Basic and acidic residues" evidence="1">
    <location>
        <begin position="1"/>
        <end position="13"/>
    </location>
</feature>
<evidence type="ECO:0000313" key="2">
    <source>
        <dbReference type="EMBL" id="MBV2131835.1"/>
    </source>
</evidence>
<evidence type="ECO:0000256" key="1">
    <source>
        <dbReference type="SAM" id="MobiDB-lite"/>
    </source>
</evidence>
<dbReference type="Proteomes" id="UP000813068">
    <property type="component" value="Unassembled WGS sequence"/>
</dbReference>
<keyword evidence="3" id="KW-1185">Reference proteome</keyword>
<feature type="compositionally biased region" description="Basic and acidic residues" evidence="1">
    <location>
        <begin position="23"/>
        <end position="32"/>
    </location>
</feature>
<feature type="region of interest" description="Disordered" evidence="1">
    <location>
        <begin position="1"/>
        <end position="36"/>
    </location>
</feature>
<proteinExistence type="predicted"/>
<reference evidence="2 3" key="1">
    <citation type="submission" date="2021-06" db="EMBL/GenBank/DDBJ databases">
        <title>Differences between aerobic and microaerobic xylene degrading microbial communities.</title>
        <authorList>
            <person name="Banerjee S."/>
            <person name="Tancsics A."/>
        </authorList>
    </citation>
    <scope>NUCLEOTIDE SEQUENCE [LARGE SCALE GENOMIC DNA]</scope>
    <source>
        <strain evidence="2 3">MAP12</strain>
    </source>
</reference>